<gene>
    <name evidence="2" type="ORF">NRB56_41080</name>
</gene>
<evidence type="ECO:0000313" key="2">
    <source>
        <dbReference type="EMBL" id="MQY28524.1"/>
    </source>
</evidence>
<sequence length="189" mass="19833">MSYQKPRTQHDYRDLVWSLIPLVLICVVFAAVASQCSFSTHGPTAGNVPSFDVNDALKSDAHTLPFPVRNPALPAGWKPNSGSRDTVAGAGGGEVSTVGFITPQGTYMQLTQSNATSDVVAGHVEGARRPSGTQQLGDRTWAVYHQAGSEPAWVTDFGTVRVLIKGAGDSAAFNTLANAVDAAQPLPAK</sequence>
<dbReference type="Proteomes" id="UP000431401">
    <property type="component" value="Unassembled WGS sequence"/>
</dbReference>
<evidence type="ECO:0000256" key="1">
    <source>
        <dbReference type="SAM" id="Phobius"/>
    </source>
</evidence>
<protein>
    <recommendedName>
        <fullName evidence="4">DUF4245 domain-containing protein</fullName>
    </recommendedName>
</protein>
<organism evidence="2 3">
    <name type="scientific">Nocardia aurantia</name>
    <dbReference type="NCBI Taxonomy" id="2585199"/>
    <lineage>
        <taxon>Bacteria</taxon>
        <taxon>Bacillati</taxon>
        <taxon>Actinomycetota</taxon>
        <taxon>Actinomycetes</taxon>
        <taxon>Mycobacteriales</taxon>
        <taxon>Nocardiaceae</taxon>
        <taxon>Nocardia</taxon>
    </lineage>
</organism>
<dbReference type="InterPro" id="IPR025339">
    <property type="entry name" value="DUF4245"/>
</dbReference>
<evidence type="ECO:0000313" key="3">
    <source>
        <dbReference type="Proteomes" id="UP000431401"/>
    </source>
</evidence>
<dbReference type="RefSeq" id="WP_319943266.1">
    <property type="nucleotide sequence ID" value="NZ_WEGI01000009.1"/>
</dbReference>
<keyword evidence="1" id="KW-1133">Transmembrane helix</keyword>
<keyword evidence="1" id="KW-0472">Membrane</keyword>
<keyword evidence="3" id="KW-1185">Reference proteome</keyword>
<evidence type="ECO:0008006" key="4">
    <source>
        <dbReference type="Google" id="ProtNLM"/>
    </source>
</evidence>
<dbReference type="EMBL" id="WEGI01000009">
    <property type="protein sequence ID" value="MQY28524.1"/>
    <property type="molecule type" value="Genomic_DNA"/>
</dbReference>
<feature type="transmembrane region" description="Helical" evidence="1">
    <location>
        <begin position="12"/>
        <end position="33"/>
    </location>
</feature>
<keyword evidence="1" id="KW-0812">Transmembrane</keyword>
<dbReference type="Pfam" id="PF14030">
    <property type="entry name" value="DUF4245"/>
    <property type="match status" value="1"/>
</dbReference>
<dbReference type="AlphaFoldDB" id="A0A7K0DUM1"/>
<comment type="caution">
    <text evidence="2">The sequence shown here is derived from an EMBL/GenBank/DDBJ whole genome shotgun (WGS) entry which is preliminary data.</text>
</comment>
<name>A0A7K0DUM1_9NOCA</name>
<accession>A0A7K0DUM1</accession>
<reference evidence="2 3" key="1">
    <citation type="submission" date="2019-10" db="EMBL/GenBank/DDBJ databases">
        <title>Nocardia macrotermitis sp. nov. and Nocardia aurantia sp. nov., isolated from the gut of fungus growing-termite Macrotermes natalensis.</title>
        <authorList>
            <person name="Benndorf R."/>
            <person name="Schwitalla J."/>
            <person name="Martin K."/>
            <person name="De Beer W."/>
            <person name="Kaster A.-K."/>
            <person name="Vollmers J."/>
            <person name="Poulsen M."/>
            <person name="Beemelmanns C."/>
        </authorList>
    </citation>
    <scope>NUCLEOTIDE SEQUENCE [LARGE SCALE GENOMIC DNA]</scope>
    <source>
        <strain evidence="2 3">RB56</strain>
    </source>
</reference>
<proteinExistence type="predicted"/>